<name>A0A9W6C678_9FIRM</name>
<reference evidence="2" key="3">
    <citation type="submission" date="2022-11" db="EMBL/GenBank/DDBJ databases">
        <title>Draft genome sequence of Sellimonas catena strain 18CBH55.</title>
        <authorList>
            <person name="Atsushi H."/>
            <person name="Moriya O."/>
            <person name="Mitsuo S."/>
        </authorList>
    </citation>
    <scope>NUCLEOTIDE SEQUENCE</scope>
    <source>
        <strain evidence="2">18CBH55</strain>
    </source>
</reference>
<dbReference type="EMBL" id="BSCH01000002">
    <property type="protein sequence ID" value="GLG88859.1"/>
    <property type="molecule type" value="Genomic_DNA"/>
</dbReference>
<reference evidence="2" key="4">
    <citation type="submission" date="2022-11" db="EMBL/GenBank/DDBJ databases">
        <title>Draft genome sequence of Sellimonas catena strain 18CBH55.</title>
        <authorList>
            <person name="Hisatomi A."/>
            <person name="Ohkuma M."/>
            <person name="Sakamoto M."/>
        </authorList>
    </citation>
    <scope>NUCLEOTIDE SEQUENCE</scope>
    <source>
        <strain evidence="2">18CBH55</strain>
    </source>
</reference>
<dbReference type="EMBL" id="BSBO01000039">
    <property type="protein sequence ID" value="GLG05886.1"/>
    <property type="molecule type" value="Genomic_DNA"/>
</dbReference>
<reference evidence="1 3" key="5">
    <citation type="journal article" date="2023" name="Int. J. Syst. Evol. Microbiol.">
        <title>Sellimonas catena sp. nov., isolated from human faeces.</title>
        <authorList>
            <person name="Hisatomi A."/>
            <person name="Ohkuma M."/>
            <person name="Sakamoto M."/>
        </authorList>
    </citation>
    <scope>NUCLEOTIDE SEQUENCE [LARGE SCALE GENOMIC DNA]</scope>
    <source>
        <strain evidence="1 3">12EGH17</strain>
        <strain evidence="2">18CBH55</strain>
    </source>
</reference>
<sequence length="118" mass="13191">MQEERYTVSGATYIAKIEDSDEGTTISIRKKASFTPIYTIFAQSEVLSINGEDFDLQHILYYGHNGNFLTVIGSQNHVYEECEGNMEKIQALPDNETQNYEIPCSDAVADIIADACNL</sequence>
<evidence type="ECO:0000313" key="3">
    <source>
        <dbReference type="Proteomes" id="UP001145145"/>
    </source>
</evidence>
<dbReference type="AlphaFoldDB" id="A0A9W6C678"/>
<reference evidence="1" key="1">
    <citation type="submission" date="2022-11" db="EMBL/GenBank/DDBJ databases">
        <title>Draft genome sequence of Sellimonas catena strain 12EGH17.</title>
        <authorList>
            <person name="Hisatomi A."/>
            <person name="Ohkuma M."/>
            <person name="Sakamoto M."/>
        </authorList>
    </citation>
    <scope>NUCLEOTIDE SEQUENCE</scope>
    <source>
        <strain evidence="1">12EGH17</strain>
    </source>
</reference>
<dbReference type="Proteomes" id="UP001145145">
    <property type="component" value="Unassembled WGS sequence"/>
</dbReference>
<dbReference type="RefSeq" id="WP_281844294.1">
    <property type="nucleotide sequence ID" value="NZ_BSBO01000039.1"/>
</dbReference>
<reference evidence="1" key="2">
    <citation type="submission" date="2022-11" db="EMBL/GenBank/DDBJ databases">
        <title>Draft genome sequence of Sellimonas catena strain 12EGH17.</title>
        <authorList>
            <person name="Atsushi H."/>
            <person name="Moriya O."/>
            <person name="Mitsuo S."/>
        </authorList>
    </citation>
    <scope>NUCLEOTIDE SEQUENCE</scope>
    <source>
        <strain evidence="1">12EGH17</strain>
    </source>
</reference>
<dbReference type="Proteomes" id="UP001145094">
    <property type="component" value="Unassembled WGS sequence"/>
</dbReference>
<gene>
    <name evidence="1" type="ORF">Selli1_30600</name>
    <name evidence="2" type="ORF">Selli2_02850</name>
</gene>
<keyword evidence="3" id="KW-1185">Reference proteome</keyword>
<evidence type="ECO:0000313" key="1">
    <source>
        <dbReference type="EMBL" id="GLG05886.1"/>
    </source>
</evidence>
<evidence type="ECO:0000313" key="2">
    <source>
        <dbReference type="EMBL" id="GLG88859.1"/>
    </source>
</evidence>
<accession>A0A9W6C678</accession>
<proteinExistence type="predicted"/>
<protein>
    <submittedName>
        <fullName evidence="1">Uncharacterized protein</fullName>
    </submittedName>
</protein>
<organism evidence="1 3">
    <name type="scientific">Sellimonas catena</name>
    <dbReference type="NCBI Taxonomy" id="2994035"/>
    <lineage>
        <taxon>Bacteria</taxon>
        <taxon>Bacillati</taxon>
        <taxon>Bacillota</taxon>
        <taxon>Clostridia</taxon>
        <taxon>Lachnospirales</taxon>
        <taxon>Lachnospiraceae</taxon>
        <taxon>Sellimonas</taxon>
    </lineage>
</organism>
<comment type="caution">
    <text evidence="1">The sequence shown here is derived from an EMBL/GenBank/DDBJ whole genome shotgun (WGS) entry which is preliminary data.</text>
</comment>